<dbReference type="GO" id="GO:0042783">
    <property type="term" value="P:symbiont-mediated evasion of host immune response"/>
    <property type="evidence" value="ECO:0007669"/>
    <property type="project" value="InterPro"/>
</dbReference>
<keyword evidence="3" id="KW-1003">Cell membrane</keyword>
<sequence length="524" mass="54968">MRRNSGRTTSTLALALALKLLAVPVSPSGPAFDEEPVAKVCKVAKALADIEGVALSKINNLINQVSAANEAAAKVSLAAATTADTNTSTLYAAAAGIAARCSADAVTALATLAPIALNAAANGAKTSGHISEVIDILRQAGKGRSTSKCIVQNGVNTATAASTVTVYGCPADILEKPEQAETHEPDVVDAKGFKTLSVATNLHSSSATSSCIFLAGGNDAAAQLWKANSGPGSAVSIAQGFITITPHDTATQATAKIPQLNTLGDSWSATDTTTTAKLYNKIGDLAKHTHSSCGQNVDEVLEHILTQERLKEALLAIVKKPKGAPAKPTEDEIATSLINSVEPAGASQTQMLKEKVLNTMVLKLVEGSKTQVKLRTLTDPGEIQINTLAAIQELKTRVEPVVSTEICPQQFATNQAQEEFCNTIGDANKEKCNNNRQCSYDDTKETGKKCTYNASKETAKGVPATQPQTGGTEATTENCKGKLEPECTKLQECKWENNSFKDSSFTVNNKLAPIVYGFTSFVVF</sequence>
<dbReference type="VEuPathDB" id="TriTrypDB:Tb927.9.17380"/>
<feature type="domain" description="Trypanosome variant surface glycoprotein C-terminal" evidence="10">
    <location>
        <begin position="421"/>
        <end position="521"/>
    </location>
</feature>
<organism evidence="11">
    <name type="scientific">Trypanosoma brucei</name>
    <dbReference type="NCBI Taxonomy" id="5691"/>
    <lineage>
        <taxon>Eukaryota</taxon>
        <taxon>Discoba</taxon>
        <taxon>Euglenozoa</taxon>
        <taxon>Kinetoplastea</taxon>
        <taxon>Metakinetoplastina</taxon>
        <taxon>Trypanosomatida</taxon>
        <taxon>Trypanosomatidae</taxon>
        <taxon>Trypanosoma</taxon>
    </lineage>
</organism>
<accession>A0A1J0R7X4</accession>
<keyword evidence="7" id="KW-0449">Lipoprotein</keyword>
<dbReference type="InterPro" id="IPR019609">
    <property type="entry name" value="Variant_surf_glycoprt_trypan_C"/>
</dbReference>
<dbReference type="GO" id="GO:0098552">
    <property type="term" value="C:side of membrane"/>
    <property type="evidence" value="ECO:0007669"/>
    <property type="project" value="UniProtKB-KW"/>
</dbReference>
<comment type="function">
    <text evidence="1">VSG forms a coat on the surface of the parasite. The trypanosome evades the immune response of the host by expressing a series of antigenically distinct VSGs from an estimated 1000 VSG genes.</text>
</comment>
<evidence type="ECO:0000259" key="9">
    <source>
        <dbReference type="Pfam" id="PF00913"/>
    </source>
</evidence>
<dbReference type="EMBL" id="KX699924">
    <property type="protein sequence ID" value="APD73880.1"/>
    <property type="molecule type" value="Genomic_DNA"/>
</dbReference>
<dbReference type="SUPFAM" id="SSF58087">
    <property type="entry name" value="Variant surface glycoprotein (N-terminal domain)"/>
    <property type="match status" value="1"/>
</dbReference>
<evidence type="ECO:0000256" key="6">
    <source>
        <dbReference type="ARBA" id="ARBA00023180"/>
    </source>
</evidence>
<dbReference type="VEuPathDB" id="TriTrypDB:Tb427_000605100"/>
<proteinExistence type="predicted"/>
<evidence type="ECO:0000313" key="11">
    <source>
        <dbReference type="EMBL" id="APD73880.1"/>
    </source>
</evidence>
<evidence type="ECO:0000256" key="3">
    <source>
        <dbReference type="ARBA" id="ARBA00022475"/>
    </source>
</evidence>
<dbReference type="AlphaFoldDB" id="A0A1J0R7X4"/>
<evidence type="ECO:0000256" key="1">
    <source>
        <dbReference type="ARBA" id="ARBA00002523"/>
    </source>
</evidence>
<feature type="domain" description="Trypanosome variant surface glycoprotein A-type N-terminal" evidence="9">
    <location>
        <begin position="16"/>
        <end position="384"/>
    </location>
</feature>
<dbReference type="VEuPathDB" id="TriTrypDB:Tb1125.9.17380"/>
<dbReference type="Gene3D" id="3.90.150.10">
    <property type="entry name" value="Variant Surface Glycoprotein, subunit A domain 1"/>
    <property type="match status" value="1"/>
</dbReference>
<keyword evidence="4" id="KW-0336">GPI-anchor</keyword>
<dbReference type="Gene3D" id="3.30.1680.40">
    <property type="match status" value="1"/>
</dbReference>
<keyword evidence="8" id="KW-0732">Signal</keyword>
<evidence type="ECO:0000256" key="8">
    <source>
        <dbReference type="SAM" id="SignalP"/>
    </source>
</evidence>
<name>A0A1J0R7X4_9TRYP</name>
<reference evidence="11" key="1">
    <citation type="submission" date="2016-08" db="EMBL/GenBank/DDBJ databases">
        <title>VSG repertoire of Trypanosoma brucei EATRO 1125.</title>
        <authorList>
            <person name="Cross G.A."/>
        </authorList>
    </citation>
    <scope>NUCLEOTIDE SEQUENCE</scope>
    <source>
        <strain evidence="11">EATRO 1125</strain>
    </source>
</reference>
<dbReference type="InterPro" id="IPR001812">
    <property type="entry name" value="Trypano_VSG_A_N_dom"/>
</dbReference>
<evidence type="ECO:0000256" key="2">
    <source>
        <dbReference type="ARBA" id="ARBA00004609"/>
    </source>
</evidence>
<comment type="subcellular location">
    <subcellularLocation>
        <location evidence="2">Cell membrane</location>
        <topology evidence="2">Lipid-anchor</topology>
        <topology evidence="2">GPI-anchor</topology>
    </subcellularLocation>
</comment>
<dbReference type="GO" id="GO:0005886">
    <property type="term" value="C:plasma membrane"/>
    <property type="evidence" value="ECO:0007669"/>
    <property type="project" value="UniProtKB-SubCell"/>
</dbReference>
<evidence type="ECO:0000256" key="4">
    <source>
        <dbReference type="ARBA" id="ARBA00022622"/>
    </source>
</evidence>
<keyword evidence="5" id="KW-0472">Membrane</keyword>
<dbReference type="Pfam" id="PF10659">
    <property type="entry name" value="Trypan_glycop_C"/>
    <property type="match status" value="1"/>
</dbReference>
<evidence type="ECO:0000256" key="5">
    <source>
        <dbReference type="ARBA" id="ARBA00023136"/>
    </source>
</evidence>
<evidence type="ECO:0000259" key="10">
    <source>
        <dbReference type="Pfam" id="PF10659"/>
    </source>
</evidence>
<feature type="chain" id="PRO_5012498177" evidence="8">
    <location>
        <begin position="23"/>
        <end position="524"/>
    </location>
</feature>
<protein>
    <submittedName>
        <fullName evidence="11">Variant surface glycoprotein 1125.1739</fullName>
    </submittedName>
</protein>
<evidence type="ECO:0000256" key="7">
    <source>
        <dbReference type="ARBA" id="ARBA00023288"/>
    </source>
</evidence>
<dbReference type="Gene3D" id="3.30.1680.30">
    <property type="match status" value="1"/>
</dbReference>
<feature type="signal peptide" evidence="8">
    <location>
        <begin position="1"/>
        <end position="22"/>
    </location>
</feature>
<dbReference type="Pfam" id="PF00913">
    <property type="entry name" value="Trypan_glycop"/>
    <property type="match status" value="1"/>
</dbReference>
<keyword evidence="6" id="KW-0325">Glycoprotein</keyword>